<keyword evidence="1" id="KW-0812">Transmembrane</keyword>
<protein>
    <submittedName>
        <fullName evidence="2">Uncharacterized protein</fullName>
    </submittedName>
</protein>
<evidence type="ECO:0000313" key="2">
    <source>
        <dbReference type="EMBL" id="EDO10818.1"/>
    </source>
</evidence>
<sequence length="46" mass="5364">MVLIRTGFGYVSIIYSVDTNLLFLEVFFFGDKMKKCEQTGLFNKCF</sequence>
<keyword evidence="1" id="KW-0472">Membrane</keyword>
<evidence type="ECO:0000256" key="1">
    <source>
        <dbReference type="SAM" id="Phobius"/>
    </source>
</evidence>
<proteinExistence type="predicted"/>
<gene>
    <name evidence="2" type="ORF">BACOVA_03451</name>
</gene>
<dbReference type="EMBL" id="AAXF02000051">
    <property type="protein sequence ID" value="EDO10818.1"/>
    <property type="molecule type" value="Genomic_DNA"/>
</dbReference>
<keyword evidence="1" id="KW-1133">Transmembrane helix</keyword>
<dbReference type="AlphaFoldDB" id="A0AAN3D8Q8"/>
<accession>A0AAN3D8Q8</accession>
<reference evidence="3" key="2">
    <citation type="submission" date="2007-04" db="EMBL/GenBank/DDBJ databases">
        <title>Draft genome sequence of Bacteroides ovatus (ATCC 8483).</title>
        <authorList>
            <person name="Sudarsanam P."/>
            <person name="Ley R."/>
            <person name="Guruge J."/>
            <person name="Turnbaugh P.J."/>
            <person name="Mahowald M."/>
            <person name="Liep D."/>
            <person name="Gordon J."/>
        </authorList>
    </citation>
    <scope>NUCLEOTIDE SEQUENCE [LARGE SCALE GENOMIC DNA]</scope>
    <source>
        <strain evidence="3">ATCC 8483 / DSM 1896 / JCM 5824 / BCRC 10623 / CCUG 4943 / NCTC 11153</strain>
    </source>
</reference>
<reference evidence="2 3" key="1">
    <citation type="submission" date="2007-03" db="EMBL/GenBank/DDBJ databases">
        <authorList>
            <person name="Fulton L."/>
            <person name="Clifton S."/>
            <person name="Fulton B."/>
            <person name="Xu J."/>
            <person name="Minx P."/>
            <person name="Pepin K.H."/>
            <person name="Johnson M."/>
            <person name="Thiruvilangam P."/>
            <person name="Bhonagiri V."/>
            <person name="Nash W.E."/>
            <person name="Mardis E.R."/>
            <person name="Wilson R.K."/>
        </authorList>
    </citation>
    <scope>NUCLEOTIDE SEQUENCE [LARGE SCALE GENOMIC DNA]</scope>
    <source>
        <strain evidence="3">ATCC 8483 / DSM 1896 / JCM 5824 / BCRC 10623 / CCUG 4943 / NCTC 11153</strain>
    </source>
</reference>
<name>A0AAN3D8Q8_BACO1</name>
<feature type="transmembrane region" description="Helical" evidence="1">
    <location>
        <begin position="12"/>
        <end position="30"/>
    </location>
</feature>
<dbReference type="Proteomes" id="UP000005475">
    <property type="component" value="Unassembled WGS sequence"/>
</dbReference>
<organism evidence="2 3">
    <name type="scientific">Bacteroides ovatus (strain ATCC 8483 / DSM 1896 / JCM 5824 / BCRC 10623 / CCUG 4943 / NCTC 11153)</name>
    <dbReference type="NCBI Taxonomy" id="411476"/>
    <lineage>
        <taxon>Bacteria</taxon>
        <taxon>Pseudomonadati</taxon>
        <taxon>Bacteroidota</taxon>
        <taxon>Bacteroidia</taxon>
        <taxon>Bacteroidales</taxon>
        <taxon>Bacteroidaceae</taxon>
        <taxon>Bacteroides</taxon>
    </lineage>
</organism>
<evidence type="ECO:0000313" key="3">
    <source>
        <dbReference type="Proteomes" id="UP000005475"/>
    </source>
</evidence>
<comment type="caution">
    <text evidence="2">The sequence shown here is derived from an EMBL/GenBank/DDBJ whole genome shotgun (WGS) entry which is preliminary data.</text>
</comment>